<dbReference type="InterPro" id="IPR002645">
    <property type="entry name" value="STAS_dom"/>
</dbReference>
<dbReference type="Proteomes" id="UP000198778">
    <property type="component" value="Unassembled WGS sequence"/>
</dbReference>
<name>A0A1H0CJ86_9BACI</name>
<dbReference type="RefSeq" id="WP_090841322.1">
    <property type="nucleotide sequence ID" value="NZ_FNIL01000002.1"/>
</dbReference>
<protein>
    <submittedName>
        <fullName evidence="2">RsbT co-antagonist protein RsbR</fullName>
    </submittedName>
</protein>
<evidence type="ECO:0000259" key="1">
    <source>
        <dbReference type="PROSITE" id="PS50801"/>
    </source>
</evidence>
<organism evidence="2 3">
    <name type="scientific">Alkalicoccus daliensis</name>
    <dbReference type="NCBI Taxonomy" id="745820"/>
    <lineage>
        <taxon>Bacteria</taxon>
        <taxon>Bacillati</taxon>
        <taxon>Bacillota</taxon>
        <taxon>Bacilli</taxon>
        <taxon>Bacillales</taxon>
        <taxon>Bacillaceae</taxon>
        <taxon>Alkalicoccus</taxon>
    </lineage>
</organism>
<dbReference type="SUPFAM" id="SSF52091">
    <property type="entry name" value="SpoIIaa-like"/>
    <property type="match status" value="1"/>
</dbReference>
<accession>A0A1H0CJ86</accession>
<sequence>MSYNEEISIYLRDNKATLAKQVVSQVLQKMKLSISSREREEAVIMYTDFFEFFSFSILNQSEEAVPESMLAWSKQNAERQVTSAESISKIVRRYPPTRDVFSDLLTALSISFTLTLQQHSMLLKKINQLLDASLMETFHSYEQLSEEYRQKQEAELLQLSAPIVPVQQGIVIVPIIGNITPERTRYMMEETVPAIVKMRAEVVIADYSGISEVTPEVIYTFDQIGRILKLMGISVVTTGMRPETVLKVVQSGINVSRGNFYSTVKQALEVLADGK</sequence>
<feature type="domain" description="STAS" evidence="1">
    <location>
        <begin position="160"/>
        <end position="271"/>
    </location>
</feature>
<keyword evidence="3" id="KW-1185">Reference proteome</keyword>
<proteinExistence type="predicted"/>
<dbReference type="OrthoDB" id="2677458at2"/>
<dbReference type="STRING" id="745820.SAMN04488053_102123"/>
<gene>
    <name evidence="2" type="ORF">SAMN04488053_102123</name>
</gene>
<dbReference type="Gene3D" id="3.30.750.24">
    <property type="entry name" value="STAS domain"/>
    <property type="match status" value="1"/>
</dbReference>
<dbReference type="InterPro" id="IPR051932">
    <property type="entry name" value="Bact_StressResp_Reg"/>
</dbReference>
<evidence type="ECO:0000313" key="3">
    <source>
        <dbReference type="Proteomes" id="UP000198778"/>
    </source>
</evidence>
<dbReference type="PANTHER" id="PTHR33745:SF8">
    <property type="entry name" value="BLUE-LIGHT PHOTORECEPTOR"/>
    <property type="match status" value="1"/>
</dbReference>
<evidence type="ECO:0000313" key="2">
    <source>
        <dbReference type="EMBL" id="SDN57945.1"/>
    </source>
</evidence>
<dbReference type="PROSITE" id="PS50801">
    <property type="entry name" value="STAS"/>
    <property type="match status" value="1"/>
</dbReference>
<dbReference type="EMBL" id="FNIL01000002">
    <property type="protein sequence ID" value="SDN57945.1"/>
    <property type="molecule type" value="Genomic_DNA"/>
</dbReference>
<dbReference type="PANTHER" id="PTHR33745">
    <property type="entry name" value="RSBT ANTAGONIST PROTEIN RSBS-RELATED"/>
    <property type="match status" value="1"/>
</dbReference>
<dbReference type="CDD" id="cd07041">
    <property type="entry name" value="STAS_RsbR_RsbS_like"/>
    <property type="match status" value="1"/>
</dbReference>
<dbReference type="InterPro" id="IPR036513">
    <property type="entry name" value="STAS_dom_sf"/>
</dbReference>
<dbReference type="AlphaFoldDB" id="A0A1H0CJ86"/>
<reference evidence="3" key="1">
    <citation type="submission" date="2016-10" db="EMBL/GenBank/DDBJ databases">
        <authorList>
            <person name="Varghese N."/>
            <person name="Submissions S."/>
        </authorList>
    </citation>
    <scope>NUCLEOTIDE SEQUENCE [LARGE SCALE GENOMIC DNA]</scope>
    <source>
        <strain evidence="3">CGMCC 1.10369</strain>
    </source>
</reference>